<keyword evidence="3" id="KW-0813">Transport</keyword>
<dbReference type="InterPro" id="IPR050492">
    <property type="entry name" value="Bact_metal-bind_prot9"/>
</dbReference>
<evidence type="ECO:0000256" key="5">
    <source>
        <dbReference type="ARBA" id="ARBA00022906"/>
    </source>
</evidence>
<dbReference type="RefSeq" id="WP_386722578.1">
    <property type="nucleotide sequence ID" value="NZ_JBHRSZ010000007.1"/>
</dbReference>
<evidence type="ECO:0000256" key="4">
    <source>
        <dbReference type="ARBA" id="ARBA00022729"/>
    </source>
</evidence>
<evidence type="ECO:0000256" key="2">
    <source>
        <dbReference type="ARBA" id="ARBA00015915"/>
    </source>
</evidence>
<keyword evidence="5" id="KW-0864">Zinc transport</keyword>
<evidence type="ECO:0000256" key="7">
    <source>
        <dbReference type="SAM" id="Phobius"/>
    </source>
</evidence>
<accession>A0ABV7HMC6</accession>
<dbReference type="SUPFAM" id="SSF53807">
    <property type="entry name" value="Helical backbone' metal receptor"/>
    <property type="match status" value="1"/>
</dbReference>
<evidence type="ECO:0000256" key="1">
    <source>
        <dbReference type="ARBA" id="ARBA00011028"/>
    </source>
</evidence>
<dbReference type="EMBL" id="JBHRSZ010000007">
    <property type="protein sequence ID" value="MFC3152651.1"/>
    <property type="molecule type" value="Genomic_DNA"/>
</dbReference>
<keyword evidence="9" id="KW-1185">Reference proteome</keyword>
<proteinExistence type="inferred from homology"/>
<evidence type="ECO:0000256" key="3">
    <source>
        <dbReference type="ARBA" id="ARBA00022448"/>
    </source>
</evidence>
<keyword evidence="7" id="KW-0472">Membrane</keyword>
<name>A0ABV7HMC6_9GAMM</name>
<feature type="compositionally biased region" description="Basic and acidic residues" evidence="6">
    <location>
        <begin position="127"/>
        <end position="147"/>
    </location>
</feature>
<comment type="caution">
    <text evidence="8">The sequence shown here is derived from an EMBL/GenBank/DDBJ whole genome shotgun (WGS) entry which is preliminary data.</text>
</comment>
<dbReference type="Pfam" id="PF01297">
    <property type="entry name" value="ZnuA"/>
    <property type="match status" value="1"/>
</dbReference>
<dbReference type="PANTHER" id="PTHR42953:SF3">
    <property type="entry name" value="HIGH-AFFINITY ZINC UPTAKE SYSTEM PROTEIN ZNUA"/>
    <property type="match status" value="1"/>
</dbReference>
<comment type="similarity">
    <text evidence="1">Belongs to the bacterial solute-binding protein 9 family.</text>
</comment>
<dbReference type="Proteomes" id="UP001595476">
    <property type="component" value="Unassembled WGS sequence"/>
</dbReference>
<keyword evidence="7" id="KW-0812">Transmembrane</keyword>
<dbReference type="PANTHER" id="PTHR42953">
    <property type="entry name" value="HIGH-AFFINITY ZINC UPTAKE SYSTEM PROTEIN ZNUA-RELATED"/>
    <property type="match status" value="1"/>
</dbReference>
<feature type="region of interest" description="Disordered" evidence="6">
    <location>
        <begin position="127"/>
        <end position="160"/>
    </location>
</feature>
<gene>
    <name evidence="8" type="ORF">ACFOEK_16565</name>
</gene>
<evidence type="ECO:0000313" key="8">
    <source>
        <dbReference type="EMBL" id="MFC3152651.1"/>
    </source>
</evidence>
<evidence type="ECO:0000256" key="6">
    <source>
        <dbReference type="SAM" id="MobiDB-lite"/>
    </source>
</evidence>
<reference evidence="9" key="1">
    <citation type="journal article" date="2019" name="Int. J. Syst. Evol. Microbiol.">
        <title>The Global Catalogue of Microorganisms (GCM) 10K type strain sequencing project: providing services to taxonomists for standard genome sequencing and annotation.</title>
        <authorList>
            <consortium name="The Broad Institute Genomics Platform"/>
            <consortium name="The Broad Institute Genome Sequencing Center for Infectious Disease"/>
            <person name="Wu L."/>
            <person name="Ma J."/>
        </authorList>
    </citation>
    <scope>NUCLEOTIDE SEQUENCE [LARGE SCALE GENOMIC DNA]</scope>
    <source>
        <strain evidence="9">KCTC 52438</strain>
    </source>
</reference>
<keyword evidence="4" id="KW-0732">Signal</keyword>
<dbReference type="InterPro" id="IPR006127">
    <property type="entry name" value="ZnuA-like"/>
</dbReference>
<organism evidence="8 9">
    <name type="scientific">Litoribrevibacter euphylliae</name>
    <dbReference type="NCBI Taxonomy" id="1834034"/>
    <lineage>
        <taxon>Bacteria</taxon>
        <taxon>Pseudomonadati</taxon>
        <taxon>Pseudomonadota</taxon>
        <taxon>Gammaproteobacteria</taxon>
        <taxon>Oceanospirillales</taxon>
        <taxon>Oceanospirillaceae</taxon>
        <taxon>Litoribrevibacter</taxon>
    </lineage>
</organism>
<keyword evidence="5" id="KW-0406">Ion transport</keyword>
<keyword evidence="7" id="KW-1133">Transmembrane helix</keyword>
<feature type="transmembrane region" description="Helical" evidence="7">
    <location>
        <begin position="20"/>
        <end position="38"/>
    </location>
</feature>
<sequence length="329" mass="36658">MQFSGYLQTLSKGVVACWSSLGWAVLFGVCVSLMTLNVSANETPQKLQVVVSIPPLKFIAEDVMGEQADVRLISQNGSPHHKVMRPSDIQMLLDADLILWVGQELEQYLVRFVNRSKATSLPLIAHTSEENHRHPDEEHGASDDHAGHSHHGHNNSVDPHLWMSPTAVQEYVAVLRDHLSAMTPAHAHDFKTNSERLMAAIDESRLAWQVQVKPYIGQPYFVYHDAYAYLERELGLDSVAVLTVNPGVKPSAKKLGQLSRQLSGVTQACVFYEPEFQQVKLDRVTTAQLHYQLLDPLGSKQSLPSSDTLQYIEFISRLVGDLTGCLSKL</sequence>
<evidence type="ECO:0000313" key="9">
    <source>
        <dbReference type="Proteomes" id="UP001595476"/>
    </source>
</evidence>
<keyword evidence="5" id="KW-0862">Zinc</keyword>
<protein>
    <recommendedName>
        <fullName evidence="2">High-affinity zinc uptake system protein ZnuA</fullName>
    </recommendedName>
</protein>
<dbReference type="Gene3D" id="3.40.50.1980">
    <property type="entry name" value="Nitrogenase molybdenum iron protein domain"/>
    <property type="match status" value="2"/>
</dbReference>